<sequence length="277" mass="28205">MNCNERADLTGSRMLPTTTAADLLAQATGAGEPTAVDELAPTGRLRVAMVVGLAPSAFAAVRDPESGGLRGVPVVLFQALADSLALPLDIVPFLGVGEIELTAGCGMWDVTLLPADDERRRAVTFGAAYHILNCAYLVPAGSPVKRVGDADAPGVRIVGLAGGAALRGSLRASPRATHITVASPDDAVALMHGGSADVIALGRESLRAVASLIEGSRILDGTFFTTTTAVAVPRGRLRAVGLVSAFVEDAKASGLVRRALDELGLPDAPVAPAGAYP</sequence>
<dbReference type="Proteomes" id="UP000289200">
    <property type="component" value="Unassembled WGS sequence"/>
</dbReference>
<evidence type="ECO:0000313" key="3">
    <source>
        <dbReference type="Proteomes" id="UP000289200"/>
    </source>
</evidence>
<accession>A0A3S4CE43</accession>
<feature type="domain" description="Solute-binding protein family 3/N-terminal" evidence="1">
    <location>
        <begin position="44"/>
        <end position="267"/>
    </location>
</feature>
<dbReference type="OrthoDB" id="6955767at2"/>
<keyword evidence="3" id="KW-1185">Reference proteome</keyword>
<dbReference type="SMART" id="SM00062">
    <property type="entry name" value="PBPb"/>
    <property type="match status" value="1"/>
</dbReference>
<dbReference type="Gene3D" id="3.40.190.10">
    <property type="entry name" value="Periplasmic binding protein-like II"/>
    <property type="match status" value="2"/>
</dbReference>
<comment type="caution">
    <text evidence="2">The sequence shown here is derived from an EMBL/GenBank/DDBJ whole genome shotgun (WGS) entry which is preliminary data.</text>
</comment>
<reference evidence="3" key="1">
    <citation type="submission" date="2018-10" db="EMBL/GenBank/DDBJ databases">
        <authorList>
            <person name="Peiro R."/>
            <person name="Begona"/>
            <person name="Cbmso G."/>
            <person name="Lopez M."/>
            <person name="Gonzalez S."/>
            <person name="Sacristan E."/>
            <person name="Castillo E."/>
        </authorList>
    </citation>
    <scope>NUCLEOTIDE SEQUENCE [LARGE SCALE GENOMIC DNA]</scope>
</reference>
<organism evidence="2 3">
    <name type="scientific">Rhodoplanes serenus</name>
    <dbReference type="NCBI Taxonomy" id="200615"/>
    <lineage>
        <taxon>Bacteria</taxon>
        <taxon>Pseudomonadati</taxon>
        <taxon>Pseudomonadota</taxon>
        <taxon>Alphaproteobacteria</taxon>
        <taxon>Hyphomicrobiales</taxon>
        <taxon>Nitrobacteraceae</taxon>
        <taxon>Rhodoplanes</taxon>
    </lineage>
</organism>
<protein>
    <recommendedName>
        <fullName evidence="1">Solute-binding protein family 3/N-terminal domain-containing protein</fullName>
    </recommendedName>
</protein>
<dbReference type="InterPro" id="IPR001638">
    <property type="entry name" value="Solute-binding_3/MltF_N"/>
</dbReference>
<dbReference type="AlphaFoldDB" id="A0A3S4CE43"/>
<dbReference type="SUPFAM" id="SSF53850">
    <property type="entry name" value="Periplasmic binding protein-like II"/>
    <property type="match status" value="1"/>
</dbReference>
<evidence type="ECO:0000259" key="1">
    <source>
        <dbReference type="SMART" id="SM00062"/>
    </source>
</evidence>
<proteinExistence type="predicted"/>
<dbReference type="EMBL" id="UWOC01000111">
    <property type="protein sequence ID" value="VCU06803.1"/>
    <property type="molecule type" value="Genomic_DNA"/>
</dbReference>
<evidence type="ECO:0000313" key="2">
    <source>
        <dbReference type="EMBL" id="VCU06803.1"/>
    </source>
</evidence>
<name>A0A3S4CE43_9BRAD</name>
<gene>
    <name evidence="2" type="ORF">RHODGE_RHODGE_01451</name>
</gene>